<reference evidence="8" key="1">
    <citation type="submission" date="2020-10" db="EMBL/GenBank/DDBJ databases">
        <authorList>
            <person name="Gilroy R."/>
        </authorList>
    </citation>
    <scope>NUCLEOTIDE SEQUENCE</scope>
    <source>
        <strain evidence="8">ChiGjej1B1-22543</strain>
    </source>
</reference>
<evidence type="ECO:0000256" key="5">
    <source>
        <dbReference type="ARBA" id="ARBA00022842"/>
    </source>
</evidence>
<comment type="activity regulation">
    <text evidence="6">Non-allosteric.</text>
</comment>
<comment type="subcellular location">
    <subcellularLocation>
        <location evidence="6">Cytoplasm</location>
    </subcellularLocation>
</comment>
<dbReference type="PIRSF" id="PIRSF036483">
    <property type="entry name" value="PFK_XF0274"/>
    <property type="match status" value="1"/>
</dbReference>
<comment type="subunit">
    <text evidence="6">Homodimer.</text>
</comment>
<comment type="pathway">
    <text evidence="6">Carbohydrate degradation; glycolysis; D-glyceraldehyde 3-phosphate and glycerone phosphate from D-glucose: step 3/4.</text>
</comment>
<feature type="binding site" evidence="6">
    <location>
        <position position="12"/>
    </location>
    <ligand>
        <name>diphosphate</name>
        <dbReference type="ChEBI" id="CHEBI:33019"/>
    </ligand>
</feature>
<accession>A0A9D1S2Z7</accession>
<name>A0A9D1S2Z7_9FIRM</name>
<keyword evidence="6" id="KW-0324">Glycolysis</keyword>
<dbReference type="Proteomes" id="UP000824070">
    <property type="component" value="Unassembled WGS sequence"/>
</dbReference>
<keyword evidence="5 6" id="KW-0460">Magnesium</keyword>
<evidence type="ECO:0000259" key="7">
    <source>
        <dbReference type="Pfam" id="PF00365"/>
    </source>
</evidence>
<dbReference type="InterPro" id="IPR022953">
    <property type="entry name" value="ATP_PFK"/>
</dbReference>
<feature type="binding site" evidence="6">
    <location>
        <position position="111"/>
    </location>
    <ligand>
        <name>Mg(2+)</name>
        <dbReference type="ChEBI" id="CHEBI:18420"/>
        <note>catalytic</note>
    </ligand>
</feature>
<feature type="site" description="Important for catalytic activity and substrate specificity; stabilizes the transition state when the phosphoryl donor is PPi; prevents ATP from binding by mimicking the alpha-phosphate group of ATP" evidence="6">
    <location>
        <position position="112"/>
    </location>
</feature>
<sequence length="399" mass="43516">MAKALAYLQSGGPTAVINSSLYGAIREAGEHKEISKVLGSLHGIEGLLFDDLADLSKEDPEQIELLLQTPGAALGSTRYKLPSDLEDERYQSIIKTVRKHDIGYILVNGGNDSMDTCSKLSRLFASKGMDVKVIGVPKTVDNDLSATDHCIGYGSAAKYVINTVKSVCVDASCYKKGKVFVVEVMGRNAGWLTASVDILPAPYRPDLIYLPEDAFDLDEFYKEVKKVHDAKGHCVVAISEGIVFPRDTSSARVDAFGHIQLGGAADALSRRVEQNLGLPTRSIELSLPQRAFPILVSKVDRDEAVECARVACRAAVAGESGKMVSIRRISSQPYQVAYELKSVEGIANVEKKIPPEFLHNVHGLSQSFRDYLRPLVQGEVDVGYEDGIYKVASLRLLRD</sequence>
<dbReference type="Pfam" id="PF00365">
    <property type="entry name" value="PFK"/>
    <property type="match status" value="1"/>
</dbReference>
<dbReference type="NCBIfam" id="NF010675">
    <property type="entry name" value="PRK14072.1"/>
    <property type="match status" value="1"/>
</dbReference>
<feature type="binding site" evidence="6">
    <location>
        <begin position="139"/>
        <end position="141"/>
    </location>
    <ligand>
        <name>substrate</name>
    </ligand>
</feature>
<dbReference type="AlphaFoldDB" id="A0A9D1S2Z7"/>
<reference evidence="8" key="2">
    <citation type="journal article" date="2021" name="PeerJ">
        <title>Extensive microbial diversity within the chicken gut microbiome revealed by metagenomics and culture.</title>
        <authorList>
            <person name="Gilroy R."/>
            <person name="Ravi A."/>
            <person name="Getino M."/>
            <person name="Pursley I."/>
            <person name="Horton D.L."/>
            <person name="Alikhan N.F."/>
            <person name="Baker D."/>
            <person name="Gharbi K."/>
            <person name="Hall N."/>
            <person name="Watson M."/>
            <person name="Adriaenssens E.M."/>
            <person name="Foster-Nyarko E."/>
            <person name="Jarju S."/>
            <person name="Secka A."/>
            <person name="Antonio M."/>
            <person name="Oren A."/>
            <person name="Chaudhuri R.R."/>
            <person name="La Ragione R."/>
            <person name="Hildebrand F."/>
            <person name="Pallen M.J."/>
        </authorList>
    </citation>
    <scope>NUCLEOTIDE SEQUENCE</scope>
    <source>
        <strain evidence="8">ChiGjej1B1-22543</strain>
    </source>
</reference>
<feature type="site" description="Important for catalytic activity; stabilizes the transition state when the phosphoryl donor is PPi" evidence="6">
    <location>
        <position position="138"/>
    </location>
</feature>
<dbReference type="GO" id="GO:0046872">
    <property type="term" value="F:metal ion binding"/>
    <property type="evidence" value="ECO:0007669"/>
    <property type="project" value="UniProtKB-KW"/>
</dbReference>
<feature type="binding site" evidence="6">
    <location>
        <begin position="185"/>
        <end position="187"/>
    </location>
    <ligand>
        <name>substrate</name>
    </ligand>
</feature>
<organism evidence="8 9">
    <name type="scientific">Candidatus Alloenteromonas pullicola</name>
    <dbReference type="NCBI Taxonomy" id="2840784"/>
    <lineage>
        <taxon>Bacteria</taxon>
        <taxon>Bacillati</taxon>
        <taxon>Bacillota</taxon>
        <taxon>Bacillota incertae sedis</taxon>
        <taxon>Candidatus Alloenteromonas</taxon>
    </lineage>
</organism>
<keyword evidence="4 6" id="KW-0418">Kinase</keyword>
<evidence type="ECO:0000256" key="4">
    <source>
        <dbReference type="ARBA" id="ARBA00022777"/>
    </source>
</evidence>
<keyword evidence="3 6" id="KW-0479">Metal-binding</keyword>
<comment type="cofactor">
    <cofactor evidence="1 6">
        <name>Mg(2+)</name>
        <dbReference type="ChEBI" id="CHEBI:18420"/>
    </cofactor>
</comment>
<dbReference type="Gene3D" id="3.40.50.460">
    <property type="entry name" value="Phosphofructokinase domain"/>
    <property type="match status" value="1"/>
</dbReference>
<dbReference type="InterPro" id="IPR050929">
    <property type="entry name" value="PFKA"/>
</dbReference>
<dbReference type="GO" id="GO:0047334">
    <property type="term" value="F:diphosphate-fructose-6-phosphate 1-phosphotransferase activity"/>
    <property type="evidence" value="ECO:0007669"/>
    <property type="project" value="UniProtKB-EC"/>
</dbReference>
<feature type="binding site" evidence="6">
    <location>
        <position position="240"/>
    </location>
    <ligand>
        <name>substrate</name>
    </ligand>
</feature>
<evidence type="ECO:0000256" key="6">
    <source>
        <dbReference type="HAMAP-Rule" id="MF_01978"/>
    </source>
</evidence>
<dbReference type="PANTHER" id="PTHR45770">
    <property type="entry name" value="ATP-DEPENDENT 6-PHOSPHOFRUCTOKINASE 1"/>
    <property type="match status" value="1"/>
</dbReference>
<comment type="catalytic activity">
    <reaction evidence="6">
        <text>beta-D-fructose 6-phosphate + diphosphate = beta-D-fructose 1,6-bisphosphate + phosphate + H(+)</text>
        <dbReference type="Rhea" id="RHEA:13613"/>
        <dbReference type="ChEBI" id="CHEBI:15378"/>
        <dbReference type="ChEBI" id="CHEBI:32966"/>
        <dbReference type="ChEBI" id="CHEBI:33019"/>
        <dbReference type="ChEBI" id="CHEBI:43474"/>
        <dbReference type="ChEBI" id="CHEBI:57634"/>
        <dbReference type="EC" id="2.7.1.90"/>
    </reaction>
</comment>
<comment type="function">
    <text evidence="6">Catalyzes the phosphorylation of D-fructose 6-phosphate, the first committing step of glycolysis. Uses inorganic phosphate (PPi) as phosphoryl donor instead of ATP like common ATP-dependent phosphofructokinases (ATP-PFKs), which renders the reaction reversible, and can thus function both in glycolysis and gluconeogenesis. Consistently, PPi-PFK can replace the enzymes of both the forward (ATP-PFK) and reverse (fructose-bisphosphatase (FBPase)) reactions.</text>
</comment>
<comment type="similarity">
    <text evidence="6">Belongs to the phosphofructokinase type A (PFKA) family. PPi-dependent PFK group II subfamily. Clade 'B2' sub-subfamily.</text>
</comment>
<dbReference type="GO" id="GO:0003872">
    <property type="term" value="F:6-phosphofructokinase activity"/>
    <property type="evidence" value="ECO:0007669"/>
    <property type="project" value="UniProtKB-UniRule"/>
</dbReference>
<feature type="active site" description="Proton acceptor" evidence="6">
    <location>
        <position position="141"/>
    </location>
</feature>
<feature type="domain" description="Phosphofructokinase" evidence="7">
    <location>
        <begin position="5"/>
        <end position="278"/>
    </location>
</feature>
<dbReference type="InterPro" id="IPR011404">
    <property type="entry name" value="PPi-PFK"/>
</dbReference>
<evidence type="ECO:0000313" key="8">
    <source>
        <dbReference type="EMBL" id="HIU45335.1"/>
    </source>
</evidence>
<comment type="caution">
    <text evidence="8">The sequence shown here is derived from an EMBL/GenBank/DDBJ whole genome shotgun (WGS) entry which is preliminary data.</text>
</comment>
<evidence type="ECO:0000313" key="9">
    <source>
        <dbReference type="Proteomes" id="UP000824070"/>
    </source>
</evidence>
<dbReference type="EMBL" id="DVMV01000024">
    <property type="protein sequence ID" value="HIU45335.1"/>
    <property type="molecule type" value="Genomic_DNA"/>
</dbReference>
<comment type="caution">
    <text evidence="6">Lacks conserved residue(s) required for the propagation of feature annotation.</text>
</comment>
<dbReference type="InterPro" id="IPR000023">
    <property type="entry name" value="Phosphofructokinase_dom"/>
</dbReference>
<dbReference type="Gene3D" id="3.40.50.450">
    <property type="match status" value="1"/>
</dbReference>
<keyword evidence="6" id="KW-0963">Cytoplasm</keyword>
<dbReference type="HAMAP" id="MF_01978">
    <property type="entry name" value="Phosphofructokinase_II_B2"/>
    <property type="match status" value="1"/>
</dbReference>
<keyword evidence="2 6" id="KW-0808">Transferase</keyword>
<gene>
    <name evidence="6" type="primary">pfp</name>
    <name evidence="8" type="ORF">IAC52_03445</name>
</gene>
<dbReference type="GO" id="GO:0005737">
    <property type="term" value="C:cytoplasm"/>
    <property type="evidence" value="ECO:0007669"/>
    <property type="project" value="UniProtKB-SubCell"/>
</dbReference>
<dbReference type="PRINTS" id="PR00476">
    <property type="entry name" value="PHFRCTKINASE"/>
</dbReference>
<evidence type="ECO:0000256" key="2">
    <source>
        <dbReference type="ARBA" id="ARBA00022679"/>
    </source>
</evidence>
<dbReference type="GO" id="GO:0006002">
    <property type="term" value="P:fructose 6-phosphate metabolic process"/>
    <property type="evidence" value="ECO:0007669"/>
    <property type="project" value="InterPro"/>
</dbReference>
<dbReference type="SUPFAM" id="SSF53784">
    <property type="entry name" value="Phosphofructokinase"/>
    <property type="match status" value="1"/>
</dbReference>
<proteinExistence type="inferred from homology"/>
<dbReference type="EC" id="2.7.1.90" evidence="6"/>
<dbReference type="InterPro" id="IPR035966">
    <property type="entry name" value="PKF_sf"/>
</dbReference>
<evidence type="ECO:0000256" key="3">
    <source>
        <dbReference type="ARBA" id="ARBA00022723"/>
    </source>
</evidence>
<protein>
    <recommendedName>
        <fullName evidence="6">Pyrophosphate--fructose 6-phosphate 1-phosphotransferase</fullName>
        <ecNumber evidence="6">2.7.1.90</ecNumber>
    </recommendedName>
    <alternativeName>
        <fullName evidence="6">6-phosphofructokinase, pyrophosphate dependent</fullName>
    </alternativeName>
    <alternativeName>
        <fullName evidence="6">PPi-dependent phosphofructokinase</fullName>
        <shortName evidence="6">PPi-PFK</shortName>
    </alternativeName>
    <alternativeName>
        <fullName evidence="6">Pyrophosphate-dependent 6-phosphofructose-1-kinase</fullName>
    </alternativeName>
</protein>
<evidence type="ECO:0000256" key="1">
    <source>
        <dbReference type="ARBA" id="ARBA00001946"/>
    </source>
</evidence>